<comment type="caution">
    <text evidence="1">The sequence shown here is derived from an EMBL/GenBank/DDBJ whole genome shotgun (WGS) entry which is preliminary data.</text>
</comment>
<name>A0A8J7WKG9_9ACTN</name>
<proteinExistence type="predicted"/>
<sequence>MKMSVDVADDVYSKVRLLGQAWGVDDNEVIRRLLESFQKPATVEGSTDRPETEVPVHVIFEKVRTEAVYDQVARSITISSGPLAGQAFSTPSGAAAAVIKQYRPDVSPSRNGWSFWTITADGNLLQSIR</sequence>
<dbReference type="EMBL" id="JAGSXH010000038">
    <property type="protein sequence ID" value="MBS2963956.1"/>
    <property type="molecule type" value="Genomic_DNA"/>
</dbReference>
<evidence type="ECO:0000313" key="1">
    <source>
        <dbReference type="EMBL" id="MBS2963956.1"/>
    </source>
</evidence>
<keyword evidence="2" id="KW-1185">Reference proteome</keyword>
<organism evidence="1 2">
    <name type="scientific">Actinocrinis puniceicyclus</name>
    <dbReference type="NCBI Taxonomy" id="977794"/>
    <lineage>
        <taxon>Bacteria</taxon>
        <taxon>Bacillati</taxon>
        <taxon>Actinomycetota</taxon>
        <taxon>Actinomycetes</taxon>
        <taxon>Catenulisporales</taxon>
        <taxon>Actinospicaceae</taxon>
        <taxon>Actinocrinis</taxon>
    </lineage>
</organism>
<gene>
    <name evidence="1" type="ORF">KGA66_12945</name>
</gene>
<accession>A0A8J7WKG9</accession>
<dbReference type="Proteomes" id="UP000677913">
    <property type="component" value="Unassembled WGS sequence"/>
</dbReference>
<reference evidence="1" key="1">
    <citation type="submission" date="2021-04" db="EMBL/GenBank/DDBJ databases">
        <title>Genome based classification of Actinospica acidithermotolerans sp. nov., an actinobacterium isolated from an Indonesian hot spring.</title>
        <authorList>
            <person name="Kusuma A.B."/>
            <person name="Putra K.E."/>
            <person name="Nafisah S."/>
            <person name="Loh J."/>
            <person name="Nouioui I."/>
            <person name="Goodfellow M."/>
        </authorList>
    </citation>
    <scope>NUCLEOTIDE SEQUENCE</scope>
    <source>
        <strain evidence="1">DSM 45618</strain>
    </source>
</reference>
<evidence type="ECO:0000313" key="2">
    <source>
        <dbReference type="Proteomes" id="UP000677913"/>
    </source>
</evidence>
<protein>
    <submittedName>
        <fullName evidence="1">Uncharacterized protein</fullName>
    </submittedName>
</protein>
<dbReference type="AlphaFoldDB" id="A0A8J7WKG9"/>